<keyword evidence="2 5" id="KW-0560">Oxidoreductase</keyword>
<keyword evidence="6" id="KW-1185">Reference proteome</keyword>
<dbReference type="PANTHER" id="PTHR11516">
    <property type="entry name" value="PYRUVATE DEHYDROGENASE E1 COMPONENT, ALPHA SUBUNIT BACTERIAL AND ORGANELLAR"/>
    <property type="match status" value="1"/>
</dbReference>
<comment type="cofactor">
    <cofactor evidence="1">
        <name>thiamine diphosphate</name>
        <dbReference type="ChEBI" id="CHEBI:58937"/>
    </cofactor>
</comment>
<comment type="caution">
    <text evidence="5">The sequence shown here is derived from an EMBL/GenBank/DDBJ whole genome shotgun (WGS) entry which is preliminary data.</text>
</comment>
<dbReference type="InterPro" id="IPR001017">
    <property type="entry name" value="DH_E1"/>
</dbReference>
<sequence length="333" mass="36694">MEKIKERKGIENTTLVNIYDKMLKIRAFENMAKDNFAEGKIPGFVHLYIGEEAISSAVCENLTDADYITSTHRGHGHIIAKGGELKYMTAELFGKATGYCKGKGGSMHIADATKGILGANGIVGAGHDIALGAGMSAQYRGTDQVCVCFFGDDSTNQGTFHESLNMASVWKLPIVYVCENNGYGISTSQKRHQNIKDISVRAKAYNMPGVTVDGNDAVAIYKAASEAIQRARKGDGPTLIECKTYRQRGHFEGDPAPYKPKEEQEAWIKKDPIPRFEKYLVENKVISEDKIDKMKESVDEQIKAAVDFAMNSPEPELNSVFEDVYSDIKEGVE</sequence>
<proteinExistence type="predicted"/>
<evidence type="ECO:0000313" key="6">
    <source>
        <dbReference type="Proteomes" id="UP000237798"/>
    </source>
</evidence>
<dbReference type="SUPFAM" id="SSF52518">
    <property type="entry name" value="Thiamin diphosphate-binding fold (THDP-binding)"/>
    <property type="match status" value="1"/>
</dbReference>
<dbReference type="Gene3D" id="3.40.50.970">
    <property type="match status" value="1"/>
</dbReference>
<protein>
    <submittedName>
        <fullName evidence="5">Acetoin:2,6-dichlorophenolindophenol oxidoreductase subunit alpha</fullName>
        <ecNumber evidence="5">1.1.1.-</ecNumber>
    </submittedName>
</protein>
<dbReference type="PANTHER" id="PTHR11516:SF60">
    <property type="entry name" value="PYRUVATE DEHYDROGENASE E1 COMPONENT SUBUNIT ALPHA"/>
    <property type="match status" value="1"/>
</dbReference>
<evidence type="ECO:0000259" key="4">
    <source>
        <dbReference type="Pfam" id="PF00676"/>
    </source>
</evidence>
<dbReference type="Pfam" id="PF00676">
    <property type="entry name" value="E1_dh"/>
    <property type="match status" value="1"/>
</dbReference>
<gene>
    <name evidence="5" type="primary">acoA</name>
    <name evidence="5" type="ORF">CLLU_14990</name>
</gene>
<reference evidence="5 6" key="1">
    <citation type="submission" date="2018-03" db="EMBL/GenBank/DDBJ databases">
        <title>Genome sequence of Clostridium luticellarii DSM 29923.</title>
        <authorList>
            <person name="Poehlein A."/>
            <person name="Daniel R."/>
        </authorList>
    </citation>
    <scope>NUCLEOTIDE SEQUENCE [LARGE SCALE GENOMIC DNA]</scope>
    <source>
        <strain evidence="5 6">DSM 29923</strain>
    </source>
</reference>
<keyword evidence="3" id="KW-0786">Thiamine pyrophosphate</keyword>
<feature type="domain" description="Dehydrogenase E1 component" evidence="4">
    <location>
        <begin position="21"/>
        <end position="316"/>
    </location>
</feature>
<dbReference type="CDD" id="cd02000">
    <property type="entry name" value="TPP_E1_PDC_ADC_BCADC"/>
    <property type="match status" value="1"/>
</dbReference>
<dbReference type="Proteomes" id="UP000237798">
    <property type="component" value="Unassembled WGS sequence"/>
</dbReference>
<evidence type="ECO:0000313" key="5">
    <source>
        <dbReference type="EMBL" id="PRR85578.1"/>
    </source>
</evidence>
<evidence type="ECO:0000256" key="2">
    <source>
        <dbReference type="ARBA" id="ARBA00023002"/>
    </source>
</evidence>
<dbReference type="InterPro" id="IPR029061">
    <property type="entry name" value="THDP-binding"/>
</dbReference>
<dbReference type="GO" id="GO:0006086">
    <property type="term" value="P:pyruvate decarboxylation to acetyl-CoA"/>
    <property type="evidence" value="ECO:0007669"/>
    <property type="project" value="TreeGrafter"/>
</dbReference>
<name>A0A2T0BNV3_9CLOT</name>
<dbReference type="InterPro" id="IPR050642">
    <property type="entry name" value="PDH_E1_Alpha_Subunit"/>
</dbReference>
<dbReference type="EC" id="1.1.1.-" evidence="5"/>
<dbReference type="EMBL" id="PVXP01000015">
    <property type="protein sequence ID" value="PRR85578.1"/>
    <property type="molecule type" value="Genomic_DNA"/>
</dbReference>
<dbReference type="AlphaFoldDB" id="A0A2T0BNV3"/>
<evidence type="ECO:0000256" key="3">
    <source>
        <dbReference type="ARBA" id="ARBA00023052"/>
    </source>
</evidence>
<organism evidence="5 6">
    <name type="scientific">Clostridium luticellarii</name>
    <dbReference type="NCBI Taxonomy" id="1691940"/>
    <lineage>
        <taxon>Bacteria</taxon>
        <taxon>Bacillati</taxon>
        <taxon>Bacillota</taxon>
        <taxon>Clostridia</taxon>
        <taxon>Eubacteriales</taxon>
        <taxon>Clostridiaceae</taxon>
        <taxon>Clostridium</taxon>
    </lineage>
</organism>
<accession>A0A2T0BNV3</accession>
<dbReference type="GO" id="GO:0004739">
    <property type="term" value="F:pyruvate dehydrogenase (acetyl-transferring) activity"/>
    <property type="evidence" value="ECO:0007669"/>
    <property type="project" value="TreeGrafter"/>
</dbReference>
<evidence type="ECO:0000256" key="1">
    <source>
        <dbReference type="ARBA" id="ARBA00001964"/>
    </source>
</evidence>